<name>A0A229UQG1_9BACL</name>
<evidence type="ECO:0000259" key="2">
    <source>
        <dbReference type="SMART" id="SM00835"/>
    </source>
</evidence>
<dbReference type="Pfam" id="PF00190">
    <property type="entry name" value="Cupin_1"/>
    <property type="match status" value="1"/>
</dbReference>
<feature type="compositionally biased region" description="Low complexity" evidence="1">
    <location>
        <begin position="239"/>
        <end position="252"/>
    </location>
</feature>
<feature type="domain" description="Cupin type-1" evidence="2">
    <location>
        <begin position="29"/>
        <end position="164"/>
    </location>
</feature>
<dbReference type="SUPFAM" id="SSF51182">
    <property type="entry name" value="RmlC-like cupins"/>
    <property type="match status" value="1"/>
</dbReference>
<evidence type="ECO:0000313" key="4">
    <source>
        <dbReference type="Proteomes" id="UP000215509"/>
    </source>
</evidence>
<protein>
    <recommendedName>
        <fullName evidence="2">Cupin type-1 domain-containing protein</fullName>
    </recommendedName>
</protein>
<dbReference type="SMART" id="SM00835">
    <property type="entry name" value="Cupin_1"/>
    <property type="match status" value="1"/>
</dbReference>
<evidence type="ECO:0000313" key="3">
    <source>
        <dbReference type="EMBL" id="OXM85620.1"/>
    </source>
</evidence>
<evidence type="ECO:0000256" key="1">
    <source>
        <dbReference type="SAM" id="MobiDB-lite"/>
    </source>
</evidence>
<dbReference type="PANTHER" id="PTHR31238">
    <property type="entry name" value="GERMIN-LIKE PROTEIN SUBFAMILY 3 MEMBER 3"/>
    <property type="match status" value="1"/>
</dbReference>
<keyword evidence="4" id="KW-1185">Reference proteome</keyword>
<sequence length="272" mass="29915">MMSNTMNPTGKQSMEAPNLFYDLKQNDVQSGDPPSPRSQQVTAAQLPILQGVSLTRLHMTRAYVQSPHWHPNAGELAYVISGEVTISVLDPLTSRRLTYQVKPDQGVFLPTGWWHWITCSSEEAHLLMIYNHDSPISAQSTDALRLTPSDVLQQAYRMNRNRNEWAESGQSITETNAPVPAADRVFALNEHRRSERPSVIPTEAMQQRQPASSYASAAQATAGKRQAVPPKKATSIRNSSSSSPTAAAPEPAVWRPAVPGLQVRIGSMIHNS</sequence>
<dbReference type="AlphaFoldDB" id="A0A229UQG1"/>
<dbReference type="InterPro" id="IPR006045">
    <property type="entry name" value="Cupin_1"/>
</dbReference>
<dbReference type="Gene3D" id="2.60.120.10">
    <property type="entry name" value="Jelly Rolls"/>
    <property type="match status" value="1"/>
</dbReference>
<dbReference type="InterPro" id="IPR011051">
    <property type="entry name" value="RmlC_Cupin_sf"/>
</dbReference>
<feature type="region of interest" description="Disordered" evidence="1">
    <location>
        <begin position="190"/>
        <end position="253"/>
    </location>
</feature>
<dbReference type="OrthoDB" id="2648023at2"/>
<feature type="compositionally biased region" description="Low complexity" evidence="1">
    <location>
        <begin position="206"/>
        <end position="222"/>
    </location>
</feature>
<organism evidence="3 4">
    <name type="scientific">Paenibacillus rigui</name>
    <dbReference type="NCBI Taxonomy" id="554312"/>
    <lineage>
        <taxon>Bacteria</taxon>
        <taxon>Bacillati</taxon>
        <taxon>Bacillota</taxon>
        <taxon>Bacilli</taxon>
        <taxon>Bacillales</taxon>
        <taxon>Paenibacillaceae</taxon>
        <taxon>Paenibacillus</taxon>
    </lineage>
</organism>
<gene>
    <name evidence="3" type="ORF">CF651_14640</name>
</gene>
<comment type="caution">
    <text evidence="3">The sequence shown here is derived from an EMBL/GenBank/DDBJ whole genome shotgun (WGS) entry which is preliminary data.</text>
</comment>
<dbReference type="EMBL" id="NMQW01000020">
    <property type="protein sequence ID" value="OXM85620.1"/>
    <property type="molecule type" value="Genomic_DNA"/>
</dbReference>
<dbReference type="Proteomes" id="UP000215509">
    <property type="component" value="Unassembled WGS sequence"/>
</dbReference>
<dbReference type="RefSeq" id="WP_094015611.1">
    <property type="nucleotide sequence ID" value="NZ_NMQW01000020.1"/>
</dbReference>
<dbReference type="InterPro" id="IPR014710">
    <property type="entry name" value="RmlC-like_jellyroll"/>
</dbReference>
<accession>A0A229UQG1</accession>
<reference evidence="3 4" key="1">
    <citation type="submission" date="2017-07" db="EMBL/GenBank/DDBJ databases">
        <title>Genome sequencing and assembly of Paenibacillus rigui.</title>
        <authorList>
            <person name="Mayilraj S."/>
        </authorList>
    </citation>
    <scope>NUCLEOTIDE SEQUENCE [LARGE SCALE GENOMIC DNA]</scope>
    <source>
        <strain evidence="3 4">JCM 16352</strain>
    </source>
</reference>
<dbReference type="CDD" id="cd20306">
    <property type="entry name" value="cupin_OxDC-like"/>
    <property type="match status" value="1"/>
</dbReference>
<proteinExistence type="predicted"/>